<feature type="repeat" description="ANK" evidence="3">
    <location>
        <begin position="746"/>
        <end position="778"/>
    </location>
</feature>
<feature type="region of interest" description="Disordered" evidence="4">
    <location>
        <begin position="1902"/>
        <end position="1977"/>
    </location>
</feature>
<feature type="repeat" description="ANK" evidence="3">
    <location>
        <begin position="976"/>
        <end position="1008"/>
    </location>
</feature>
<feature type="repeat" description="ANK" evidence="3">
    <location>
        <begin position="1608"/>
        <end position="1637"/>
    </location>
</feature>
<keyword evidence="2 3" id="KW-0040">ANK repeat</keyword>
<dbReference type="PROSITE" id="PS50088">
    <property type="entry name" value="ANK_REPEAT"/>
    <property type="match status" value="13"/>
</dbReference>
<feature type="repeat" description="ANK" evidence="3">
    <location>
        <begin position="881"/>
        <end position="909"/>
    </location>
</feature>
<evidence type="ECO:0000259" key="6">
    <source>
        <dbReference type="Pfam" id="PF24809"/>
    </source>
</evidence>
<feature type="repeat" description="ANK" evidence="3">
    <location>
        <begin position="1252"/>
        <end position="1284"/>
    </location>
</feature>
<feature type="repeat" description="ANK" evidence="3">
    <location>
        <begin position="943"/>
        <end position="975"/>
    </location>
</feature>
<dbReference type="PANTHER" id="PTHR24198:SF165">
    <property type="entry name" value="ANKYRIN REPEAT-CONTAINING PROTEIN-RELATED"/>
    <property type="match status" value="1"/>
</dbReference>
<feature type="repeat" description="ANK" evidence="3">
    <location>
        <begin position="1219"/>
        <end position="1251"/>
    </location>
</feature>
<dbReference type="Proteomes" id="UP000431533">
    <property type="component" value="Unassembled WGS sequence"/>
</dbReference>
<dbReference type="InterPro" id="IPR056125">
    <property type="entry name" value="DUF7708"/>
</dbReference>
<feature type="domain" description="DUF7708" evidence="6">
    <location>
        <begin position="66"/>
        <end position="224"/>
    </location>
</feature>
<dbReference type="SMART" id="SM00248">
    <property type="entry name" value="ANK"/>
    <property type="match status" value="30"/>
</dbReference>
<name>A0A8H8U2E1_9HELO</name>
<dbReference type="SUPFAM" id="SSF52540">
    <property type="entry name" value="P-loop containing nucleoside triphosphate hydrolases"/>
    <property type="match status" value="1"/>
</dbReference>
<dbReference type="OrthoDB" id="1577640at2759"/>
<dbReference type="Pfam" id="PF24883">
    <property type="entry name" value="NPHP3_N"/>
    <property type="match status" value="1"/>
</dbReference>
<dbReference type="Pfam" id="PF12796">
    <property type="entry name" value="Ank_2"/>
    <property type="match status" value="8"/>
</dbReference>
<evidence type="ECO:0000256" key="4">
    <source>
        <dbReference type="SAM" id="MobiDB-lite"/>
    </source>
</evidence>
<keyword evidence="1" id="KW-0677">Repeat</keyword>
<feature type="domain" description="Nephrocystin 3-like N-terminal" evidence="7">
    <location>
        <begin position="288"/>
        <end position="441"/>
    </location>
</feature>
<gene>
    <name evidence="8" type="primary">ANKRD50_0</name>
    <name evidence="8" type="ORF">LHYA1_G002880</name>
</gene>
<comment type="caution">
    <text evidence="8">The sequence shown here is derived from an EMBL/GenBank/DDBJ whole genome shotgun (WGS) entry which is preliminary data.</text>
</comment>
<dbReference type="InterPro" id="IPR056884">
    <property type="entry name" value="NPHP3-like_N"/>
</dbReference>
<dbReference type="InterPro" id="IPR036770">
    <property type="entry name" value="Ankyrin_rpt-contain_sf"/>
</dbReference>
<feature type="repeat" description="ANK" evidence="3">
    <location>
        <begin position="1009"/>
        <end position="1041"/>
    </location>
</feature>
<feature type="repeat" description="ANK" evidence="3">
    <location>
        <begin position="1776"/>
        <end position="1808"/>
    </location>
</feature>
<dbReference type="PROSITE" id="PS50297">
    <property type="entry name" value="ANK_REP_REGION"/>
    <property type="match status" value="9"/>
</dbReference>
<feature type="repeat" description="ANK" evidence="3">
    <location>
        <begin position="1710"/>
        <end position="1742"/>
    </location>
</feature>
<evidence type="ECO:0000256" key="1">
    <source>
        <dbReference type="ARBA" id="ARBA00022737"/>
    </source>
</evidence>
<dbReference type="PANTHER" id="PTHR24198">
    <property type="entry name" value="ANKYRIN REPEAT AND PROTEIN KINASE DOMAIN-CONTAINING PROTEIN"/>
    <property type="match status" value="1"/>
</dbReference>
<evidence type="ECO:0000259" key="7">
    <source>
        <dbReference type="Pfam" id="PF24883"/>
    </source>
</evidence>
<dbReference type="Pfam" id="PF22939">
    <property type="entry name" value="WHD_GPIID"/>
    <property type="match status" value="1"/>
</dbReference>
<evidence type="ECO:0000259" key="5">
    <source>
        <dbReference type="Pfam" id="PF22939"/>
    </source>
</evidence>
<organism evidence="8 9">
    <name type="scientific">Lachnellula hyalina</name>
    <dbReference type="NCBI Taxonomy" id="1316788"/>
    <lineage>
        <taxon>Eukaryota</taxon>
        <taxon>Fungi</taxon>
        <taxon>Dikarya</taxon>
        <taxon>Ascomycota</taxon>
        <taxon>Pezizomycotina</taxon>
        <taxon>Leotiomycetes</taxon>
        <taxon>Helotiales</taxon>
        <taxon>Lachnaceae</taxon>
        <taxon>Lachnellula</taxon>
    </lineage>
</organism>
<dbReference type="EMBL" id="QGMH01000020">
    <property type="protein sequence ID" value="TVY29215.1"/>
    <property type="molecule type" value="Genomic_DNA"/>
</dbReference>
<dbReference type="Gene3D" id="1.25.40.20">
    <property type="entry name" value="Ankyrin repeat-containing domain"/>
    <property type="match status" value="6"/>
</dbReference>
<dbReference type="RefSeq" id="XP_031008003.1">
    <property type="nucleotide sequence ID" value="XM_031147854.1"/>
</dbReference>
<sequence>MPARVVERDLKTRLGGIVESFFTNLTPSEKELFVATTVVENLLSDIQDAERQHKSKSTSRKVSAALKPFVAGVEQYASSFDVIANCSTMILSPLWGSFRIVLLLAKEYSEYFDKISDMMEIMGLHLSQLRRLPHLFPNNEQLKSFMVEVYQIMFEFCSKARSVFIQASERKGKNHLRALTPVGISTMIKLIWKPFKIQFGELRTRLSECMIKIDHEINLAEKEEAHAERVRAAQERMLQGSRWEQTERIHTKWQGEVEENAMERVIKWLAPADVTSNQNASTKLRYGNTGSWFLDGNVFQTWLENNKSPLFWLHAIPGAGKTVLTSSVINYIKHEFQSDEVGLAYFYCDYKDPMKQDPAVVLRTLLSQLSSQNIAVFQNVQNFFKEQYKDDRTANMVPPSLDLVYIVIDAIDECQDRECILNAISAIADSLEHVKIFVSSREDPLINEEFRGFPELKMRAQHVSADIGSYINARLDERIASKKLKVRDDELRKEISNTLVDKADGMFQWINCQIDHLCKFKTHNTIREALKSLPKTLEDTYLRILQSIDEDYAETVRMLLMWLVRGARELTLKELASAIAIDPRAENENLDIDDQMDPEDIVGLCSSLLVVSDENKVSLAHFTVKEFLTSPRLKQTMGGYYIGDDDVHTELAEVCLTYLGYRDFDRRPFASVDEVVSFLDQFGFLEYASKSWAIHAHKATPSENLIHGLIEQLFHSSAKNRSNYDLWLQVYHLQYRRNTLNMATPIHASPLYYASLFGLPKVVESLLDQGAEPTLGNDKKDDPLFACATEGHADVIDILLERCFEGEAKDKLGRYLYSAASKGHGKAVEVLLKWGAPIESKGGKYGTPLQVSALEGHVGCVDVLLKRGANLRAVDTRFGMPLAAAAEKGHRQVAQLLLNSGAPVNGRGGWYSTPLVSAIVGKDDSIIHKMLDNGANVNIQGGRHDCALMAAAALGRIDLVKKLIDLGAKVNDENDKGADALHSACCAGRLDVVELLLASGADVNAKGGKHRNALNAASAEGHLAIVQRLLAAGADPHATDPHYGNCLQAAAFSGHKDIVRVLAEAGVDVNKEGGVRGTALVSAASSGDIEMIDLLLKLGVPTGSTEDTLNALAIATWKQNEPLIQHMLDLGAEVDSSDDFAQVKQENWTPLSIAAFKGNITLVEMFLGLGADVNAEAGVHGTALIAAIDSDHCNHKVVEALLAAGANFNEGVDPEDGTHAGSALVAAVRRADVKAITILLDYGADVNMVNDSLYSPLMDAVNMPNDTLIDLLIERGADVNLTIDPYYDISMDDSTVDDGVATALEVAAMEGYVTQIRKLVQAGAHLVQPRDDTAFKTALQCAAYHGEHEAVATLLELGSDVHVVGGTFGSALQAAVCSDNIECVTLLLDAGAKINENNIGKHGSALIAACIEQEKEDVFNILMERGADPNTDAGGKFPYAIIAMAYSGDLEGVKALLRAGADVKKYGGMYHSAIQASAENGGWEIAEILLEAGADINACGGFYGTVLESAYRDGYFQLIWKLYHWGASNTINGGIWGSVLGAAIGGSCHTLVHQLVESHNVNVNQTCGKWGSPLHFVILHRNDDEEELVDVFLSANADVNAVGGCYSTPLGAAVAVGKESVYRKLLDKGADPNLMDGKSGRGPLFLACREQKYDYVKQLIERGADVNACTKRGSVLQSAAFSMDRTEGGLKIIQYLISCGAELNAVTEGPHGTALNAAAKNGDFRTIKWMLKHGADLNIIGGPFGSALQAAAFHAPTECIRFLLKSGADVNQIGGKYRTALQAACAAGNAKTAKLLLKHGADPNIQGGKYGTALQAACAARNTWLVQLLLSRGADPKIAGGRYANAFTAAVMMNDNEVVKALLAEPGIGKDMLGERKAHYKDHLWKGCEEFINTVLEDEEPLEEFDESFVELSDESEYEDTDGDLEGEAGKEDENDDWETDGEEARESDVEEEDDGETALSWLKVDCGPGGDFDAEE</sequence>
<evidence type="ECO:0000313" key="9">
    <source>
        <dbReference type="Proteomes" id="UP000431533"/>
    </source>
</evidence>
<dbReference type="SUPFAM" id="SSF48403">
    <property type="entry name" value="Ankyrin repeat"/>
    <property type="match status" value="4"/>
</dbReference>
<protein>
    <submittedName>
        <fullName evidence="8">Ankyrin repeat domain-containing protein</fullName>
    </submittedName>
</protein>
<evidence type="ECO:0000256" key="2">
    <source>
        <dbReference type="ARBA" id="ARBA00023043"/>
    </source>
</evidence>
<dbReference type="Pfam" id="PF00023">
    <property type="entry name" value="Ank"/>
    <property type="match status" value="1"/>
</dbReference>
<feature type="repeat" description="ANK" evidence="3">
    <location>
        <begin position="1639"/>
        <end position="1671"/>
    </location>
</feature>
<evidence type="ECO:0000256" key="3">
    <source>
        <dbReference type="PROSITE-ProRule" id="PRU00023"/>
    </source>
</evidence>
<dbReference type="InterPro" id="IPR002110">
    <property type="entry name" value="Ankyrin_rpt"/>
</dbReference>
<feature type="repeat" description="ANK" evidence="3">
    <location>
        <begin position="1146"/>
        <end position="1178"/>
    </location>
</feature>
<feature type="repeat" description="ANK" evidence="3">
    <location>
        <begin position="844"/>
        <end position="876"/>
    </location>
</feature>
<dbReference type="GeneID" id="41983078"/>
<accession>A0A8H8U2E1</accession>
<reference evidence="8 9" key="1">
    <citation type="submission" date="2018-05" db="EMBL/GenBank/DDBJ databases">
        <title>Genome sequencing and assembly of the regulated plant pathogen Lachnellula willkommii and related sister species for the development of diagnostic species identification markers.</title>
        <authorList>
            <person name="Giroux E."/>
            <person name="Bilodeau G."/>
        </authorList>
    </citation>
    <scope>NUCLEOTIDE SEQUENCE [LARGE SCALE GENOMIC DNA]</scope>
    <source>
        <strain evidence="8 9">CBS 185.66</strain>
    </source>
</reference>
<feature type="compositionally biased region" description="Acidic residues" evidence="4">
    <location>
        <begin position="1902"/>
        <end position="1942"/>
    </location>
</feature>
<dbReference type="InterPro" id="IPR027417">
    <property type="entry name" value="P-loop_NTPase"/>
</dbReference>
<keyword evidence="9" id="KW-1185">Reference proteome</keyword>
<dbReference type="Gene3D" id="3.40.50.300">
    <property type="entry name" value="P-loop containing nucleotide triphosphate hydrolases"/>
    <property type="match status" value="1"/>
</dbReference>
<dbReference type="Pfam" id="PF24809">
    <property type="entry name" value="DUF7708"/>
    <property type="match status" value="1"/>
</dbReference>
<evidence type="ECO:0000313" key="8">
    <source>
        <dbReference type="EMBL" id="TVY29215.1"/>
    </source>
</evidence>
<dbReference type="InterPro" id="IPR054471">
    <property type="entry name" value="GPIID_WHD"/>
</dbReference>
<proteinExistence type="predicted"/>
<feature type="domain" description="GPI inositol-deacylase winged helix" evidence="5">
    <location>
        <begin position="556"/>
        <end position="633"/>
    </location>
</feature>